<keyword evidence="1" id="KW-1133">Transmembrane helix</keyword>
<keyword evidence="3" id="KW-1185">Reference proteome</keyword>
<sequence>MSWTFKANERWGEFIDSELNTSFTVESKATRTYTLNIPYNSSYDESSFYSPSFRIEGPGVDQHSKVQAFGKQLESGKICTQQAYKKIELYGDDEREKKKKLLSKSRSSASSFVLDYEYSYFDSRYLNMNWQSYSGITEILMTVAEFDLLQEEIKTALRDWVLSGGRLLLVDPVNEMDKTKVEGFFKGVSFKGLGAVYLLADGRRPDSVKAGKLSTAENFFGLQKSYFLKEISEPKASFIFFSILLVLFLILLIPVNLLILTKKNRLKLLVTIPVISIGASILFFIVIILSDGFGGAGVKSTLIYVNPELKRCSIFQSQVSRTGIMTSENFKVSNELLIDVYSMTKKRWEKTSYPMKSKIVVNDDNIGGDIFNSRTRRFADIRHIQSTQGAIEIIPGESLKLRSSFQSSIKKIYLRTSDGKYWKARDLQPGELVLAEAIIQPDKEDMAWKLSPLMKGNKTAFFAELNEAGEFDIATHKSIDWKEHKVYVAGPVKEVKK</sequence>
<gene>
    <name evidence="2" type="ORF">PQO03_00150</name>
</gene>
<feature type="transmembrane region" description="Helical" evidence="1">
    <location>
        <begin position="268"/>
        <end position="289"/>
    </location>
</feature>
<dbReference type="Proteomes" id="UP001214250">
    <property type="component" value="Chromosome 1"/>
</dbReference>
<keyword evidence="1" id="KW-0812">Transmembrane</keyword>
<organism evidence="2 3">
    <name type="scientific">Lentisphaera profundi</name>
    <dbReference type="NCBI Taxonomy" id="1658616"/>
    <lineage>
        <taxon>Bacteria</taxon>
        <taxon>Pseudomonadati</taxon>
        <taxon>Lentisphaerota</taxon>
        <taxon>Lentisphaeria</taxon>
        <taxon>Lentisphaerales</taxon>
        <taxon>Lentisphaeraceae</taxon>
        <taxon>Lentisphaera</taxon>
    </lineage>
</organism>
<evidence type="ECO:0000313" key="3">
    <source>
        <dbReference type="Proteomes" id="UP001214250"/>
    </source>
</evidence>
<evidence type="ECO:0008006" key="4">
    <source>
        <dbReference type="Google" id="ProtNLM"/>
    </source>
</evidence>
<protein>
    <recommendedName>
        <fullName evidence="4">DUF4178 domain-containing protein</fullName>
    </recommendedName>
</protein>
<evidence type="ECO:0000313" key="2">
    <source>
        <dbReference type="EMBL" id="WDE96379.1"/>
    </source>
</evidence>
<dbReference type="RefSeq" id="WP_274150445.1">
    <property type="nucleotide sequence ID" value="NZ_CP117811.1"/>
</dbReference>
<feature type="transmembrane region" description="Helical" evidence="1">
    <location>
        <begin position="238"/>
        <end position="261"/>
    </location>
</feature>
<proteinExistence type="predicted"/>
<keyword evidence="1" id="KW-0472">Membrane</keyword>
<name>A0ABY7VRM4_9BACT</name>
<accession>A0ABY7VRM4</accession>
<evidence type="ECO:0000256" key="1">
    <source>
        <dbReference type="SAM" id="Phobius"/>
    </source>
</evidence>
<reference evidence="2 3" key="1">
    <citation type="submission" date="2023-02" db="EMBL/GenBank/DDBJ databases">
        <title>Genome sequence of Lentisphaera profundi SAORIC-696.</title>
        <authorList>
            <person name="Kim e."/>
            <person name="Cho J.-C."/>
            <person name="Choi A."/>
            <person name="Kang I."/>
        </authorList>
    </citation>
    <scope>NUCLEOTIDE SEQUENCE [LARGE SCALE GENOMIC DNA]</scope>
    <source>
        <strain evidence="2 3">SAORIC-696</strain>
    </source>
</reference>
<dbReference type="EMBL" id="CP117811">
    <property type="protein sequence ID" value="WDE96379.1"/>
    <property type="molecule type" value="Genomic_DNA"/>
</dbReference>